<dbReference type="EMBL" id="CP134880">
    <property type="protein sequence ID" value="WNM28510.1"/>
    <property type="molecule type" value="Genomic_DNA"/>
</dbReference>
<evidence type="ECO:0000259" key="2">
    <source>
        <dbReference type="Pfam" id="PF03551"/>
    </source>
</evidence>
<accession>A0AA96FF62</accession>
<dbReference type="SUPFAM" id="SSF46785">
    <property type="entry name" value="Winged helix' DNA-binding domain"/>
    <property type="match status" value="1"/>
</dbReference>
<feature type="compositionally biased region" description="Gly residues" evidence="1">
    <location>
        <begin position="34"/>
        <end position="51"/>
    </location>
</feature>
<organism evidence="3">
    <name type="scientific">Demequina capsici</name>
    <dbReference type="NCBI Taxonomy" id="3075620"/>
    <lineage>
        <taxon>Bacteria</taxon>
        <taxon>Bacillati</taxon>
        <taxon>Actinomycetota</taxon>
        <taxon>Actinomycetes</taxon>
        <taxon>Micrococcales</taxon>
        <taxon>Demequinaceae</taxon>
        <taxon>Demequina</taxon>
    </lineage>
</organism>
<feature type="region of interest" description="Disordered" evidence="1">
    <location>
        <begin position="1"/>
        <end position="68"/>
    </location>
</feature>
<dbReference type="InterPro" id="IPR036388">
    <property type="entry name" value="WH-like_DNA-bd_sf"/>
</dbReference>
<gene>
    <name evidence="3" type="ORF">RN607_05765</name>
</gene>
<dbReference type="PANTHER" id="PTHR43252">
    <property type="entry name" value="TRANSCRIPTIONAL REGULATOR YQJI"/>
    <property type="match status" value="1"/>
</dbReference>
<dbReference type="Proteomes" id="UP001303408">
    <property type="component" value="Chromosome"/>
</dbReference>
<evidence type="ECO:0000313" key="3">
    <source>
        <dbReference type="EMBL" id="WNM28510.1"/>
    </source>
</evidence>
<reference evidence="3" key="1">
    <citation type="submission" date="2023-09" db="EMBL/GenBank/DDBJ databases">
        <title>Demequina sp. a novel bacteria isolated from Capsicum annuum.</title>
        <authorList>
            <person name="Humaira Z."/>
            <person name="Lee J."/>
            <person name="Cho D."/>
        </authorList>
    </citation>
    <scope>NUCLEOTIDE SEQUENCE</scope>
    <source>
        <strain evidence="3">PMTSA13</strain>
    </source>
</reference>
<proteinExistence type="predicted"/>
<dbReference type="Gene3D" id="1.10.10.10">
    <property type="entry name" value="Winged helix-like DNA-binding domain superfamily/Winged helix DNA-binding domain"/>
    <property type="match status" value="1"/>
</dbReference>
<dbReference type="InterPro" id="IPR005149">
    <property type="entry name" value="Tscrpt_reg_PadR_N"/>
</dbReference>
<dbReference type="Pfam" id="PF03551">
    <property type="entry name" value="PadR"/>
    <property type="match status" value="1"/>
</dbReference>
<dbReference type="AlphaFoldDB" id="A0AA96FF62"/>
<protein>
    <submittedName>
        <fullName evidence="3">PadR family transcriptional regulator</fullName>
    </submittedName>
</protein>
<sequence>MRDHDHVHDELFDGPDRGPGGKGGHGGRRRRHGGFGGKGDGVGPMGPGSMHGHGRGGRRGPGGGRPRGDVRAAILVLLAEQPRHGYDLIREIQERSGGAWTPSPGSIYPTLQSLEDEGLVSIDTVDGRRSASLTDGGRDWVAGHAAEHEGIFEASAAAESLGALRAELGALKEAAVHVARVPGGDLAPQAIEILAEARKRLYRLLAEQD</sequence>
<feature type="domain" description="Transcription regulator PadR N-terminal" evidence="2">
    <location>
        <begin position="74"/>
        <end position="139"/>
    </location>
</feature>
<dbReference type="PANTHER" id="PTHR43252:SF2">
    <property type="entry name" value="TRANSCRIPTION REGULATOR, PADR-LIKE FAMILY"/>
    <property type="match status" value="1"/>
</dbReference>
<dbReference type="RefSeq" id="WP_313544974.1">
    <property type="nucleotide sequence ID" value="NZ_CP134880.1"/>
</dbReference>
<dbReference type="KEGG" id="dcp:RN607_05765"/>
<evidence type="ECO:0000256" key="1">
    <source>
        <dbReference type="SAM" id="MobiDB-lite"/>
    </source>
</evidence>
<name>A0AA96FF62_9MICO</name>
<dbReference type="InterPro" id="IPR036390">
    <property type="entry name" value="WH_DNA-bd_sf"/>
</dbReference>
<feature type="compositionally biased region" description="Basic and acidic residues" evidence="1">
    <location>
        <begin position="1"/>
        <end position="16"/>
    </location>
</feature>